<dbReference type="AlphaFoldDB" id="A0A5C3M0J8"/>
<evidence type="ECO:0000313" key="8">
    <source>
        <dbReference type="Proteomes" id="UP000308652"/>
    </source>
</evidence>
<dbReference type="GO" id="GO:0046982">
    <property type="term" value="F:protein heterodimerization activity"/>
    <property type="evidence" value="ECO:0007669"/>
    <property type="project" value="InterPro"/>
</dbReference>
<evidence type="ECO:0000313" key="7">
    <source>
        <dbReference type="EMBL" id="TFK37668.1"/>
    </source>
</evidence>
<dbReference type="GO" id="GO:0005634">
    <property type="term" value="C:nucleus"/>
    <property type="evidence" value="ECO:0007669"/>
    <property type="project" value="UniProtKB-SubCell"/>
</dbReference>
<reference evidence="7 8" key="1">
    <citation type="journal article" date="2019" name="Nat. Ecol. Evol.">
        <title>Megaphylogeny resolves global patterns of mushroom evolution.</title>
        <authorList>
            <person name="Varga T."/>
            <person name="Krizsan K."/>
            <person name="Foldi C."/>
            <person name="Dima B."/>
            <person name="Sanchez-Garcia M."/>
            <person name="Sanchez-Ramirez S."/>
            <person name="Szollosi G.J."/>
            <person name="Szarkandi J.G."/>
            <person name="Papp V."/>
            <person name="Albert L."/>
            <person name="Andreopoulos W."/>
            <person name="Angelini C."/>
            <person name="Antonin V."/>
            <person name="Barry K.W."/>
            <person name="Bougher N.L."/>
            <person name="Buchanan P."/>
            <person name="Buyck B."/>
            <person name="Bense V."/>
            <person name="Catcheside P."/>
            <person name="Chovatia M."/>
            <person name="Cooper J."/>
            <person name="Damon W."/>
            <person name="Desjardin D."/>
            <person name="Finy P."/>
            <person name="Geml J."/>
            <person name="Haridas S."/>
            <person name="Hughes K."/>
            <person name="Justo A."/>
            <person name="Karasinski D."/>
            <person name="Kautmanova I."/>
            <person name="Kiss B."/>
            <person name="Kocsube S."/>
            <person name="Kotiranta H."/>
            <person name="LaButti K.M."/>
            <person name="Lechner B.E."/>
            <person name="Liimatainen K."/>
            <person name="Lipzen A."/>
            <person name="Lukacs Z."/>
            <person name="Mihaltcheva S."/>
            <person name="Morgado L.N."/>
            <person name="Niskanen T."/>
            <person name="Noordeloos M.E."/>
            <person name="Ohm R.A."/>
            <person name="Ortiz-Santana B."/>
            <person name="Ovrebo C."/>
            <person name="Racz N."/>
            <person name="Riley R."/>
            <person name="Savchenko A."/>
            <person name="Shiryaev A."/>
            <person name="Soop K."/>
            <person name="Spirin V."/>
            <person name="Szebenyi C."/>
            <person name="Tomsovsky M."/>
            <person name="Tulloss R.E."/>
            <person name="Uehling J."/>
            <person name="Grigoriev I.V."/>
            <person name="Vagvolgyi C."/>
            <person name="Papp T."/>
            <person name="Martin F.M."/>
            <person name="Miettinen O."/>
            <person name="Hibbett D.S."/>
            <person name="Nagy L.G."/>
        </authorList>
    </citation>
    <scope>NUCLEOTIDE SEQUENCE [LARGE SCALE GENOMIC DNA]</scope>
    <source>
        <strain evidence="7 8">CBS 166.37</strain>
    </source>
</reference>
<keyword evidence="3" id="KW-0804">Transcription</keyword>
<dbReference type="SUPFAM" id="SSF47113">
    <property type="entry name" value="Histone-fold"/>
    <property type="match status" value="1"/>
</dbReference>
<name>A0A5C3M0J8_9AGAR</name>
<feature type="domain" description="Bromodomain associated" evidence="6">
    <location>
        <begin position="2"/>
        <end position="78"/>
    </location>
</feature>
<dbReference type="CDD" id="cd00076">
    <property type="entry name" value="HFD_SF"/>
    <property type="match status" value="1"/>
</dbReference>
<dbReference type="Pfam" id="PF07524">
    <property type="entry name" value="Bromo_TP"/>
    <property type="match status" value="1"/>
</dbReference>
<evidence type="ECO:0000259" key="6">
    <source>
        <dbReference type="SMART" id="SM00576"/>
    </source>
</evidence>
<dbReference type="OrthoDB" id="436852at2759"/>
<feature type="region of interest" description="Disordered" evidence="5">
    <location>
        <begin position="130"/>
        <end position="151"/>
    </location>
</feature>
<feature type="compositionally biased region" description="Pro residues" evidence="5">
    <location>
        <begin position="305"/>
        <end position="315"/>
    </location>
</feature>
<evidence type="ECO:0000256" key="5">
    <source>
        <dbReference type="SAM" id="MobiDB-lite"/>
    </source>
</evidence>
<dbReference type="Proteomes" id="UP000308652">
    <property type="component" value="Unassembled WGS sequence"/>
</dbReference>
<evidence type="ECO:0000256" key="2">
    <source>
        <dbReference type="ARBA" id="ARBA00023015"/>
    </source>
</evidence>
<keyword evidence="4" id="KW-0539">Nucleus</keyword>
<feature type="region of interest" description="Disordered" evidence="5">
    <location>
        <begin position="297"/>
        <end position="318"/>
    </location>
</feature>
<dbReference type="Gene3D" id="1.10.20.10">
    <property type="entry name" value="Histone, subunit A"/>
    <property type="match status" value="1"/>
</dbReference>
<dbReference type="STRING" id="68775.A0A5C3M0J8"/>
<proteinExistence type="predicted"/>
<gene>
    <name evidence="7" type="ORF">BDQ12DRAFT_652775</name>
</gene>
<sequence>MDGAAQKLLECATQRTLHAHAFSRSSSQASLVLTDLLSRYLSLLTSTCAKYAQHAGRTELSIHDAIGALDELGVGVDELNEYCATEGKEFNRYALHSARRVEDLNEFRAQLSDGLRQDRGDAIHLEYTRYTTPPFDEGEEDEEEDGEEEVGELYAEVEDQTQPADDVDNGMTSSPLLITSLLRRKRTPTRPATPPLPLSPISNPSSPSRKRPRTASWQPPAHIPNFLPPFPTMSEITPAPSCFPSPHGTHALDLPSTQSQEVKVEKPPLDLSQPMTSSAASDFLVQVPYSQSSLSALSERHLPSAMPPPPPPPPHESSLATPLIEPSLVHAYHYILTHPPPAPSNSSLSRHKVSMTLLNQIQDTPRWEPADTLFASVGPCPPRVATIGPSYPVGLGDPMADIKGKGDSKEKDFKFPPTIPRPVAASDHLLPLISQQPSRIPDLSRSVLPPAILARVTRLGHPPVLHRGTKPLTYGGGIPAPWNANAIPPTGDAIPPTPVTAKPKDAANGNDPLIKPVIPDARLFATWDFQQKDFKTPLNGTRARRLGSMQVGGSGVISLGLGPRVKNNK</sequence>
<dbReference type="SMART" id="SM00576">
    <property type="entry name" value="BTP"/>
    <property type="match status" value="1"/>
</dbReference>
<evidence type="ECO:0000256" key="1">
    <source>
        <dbReference type="ARBA" id="ARBA00004123"/>
    </source>
</evidence>
<evidence type="ECO:0000256" key="4">
    <source>
        <dbReference type="ARBA" id="ARBA00023242"/>
    </source>
</evidence>
<dbReference type="InterPro" id="IPR009072">
    <property type="entry name" value="Histone-fold"/>
</dbReference>
<protein>
    <recommendedName>
        <fullName evidence="6">Bromodomain associated domain-containing protein</fullName>
    </recommendedName>
</protein>
<dbReference type="InterPro" id="IPR006565">
    <property type="entry name" value="BTP"/>
</dbReference>
<keyword evidence="2" id="KW-0805">Transcription regulation</keyword>
<keyword evidence="8" id="KW-1185">Reference proteome</keyword>
<comment type="subcellular location">
    <subcellularLocation>
        <location evidence="1">Nucleus</location>
    </subcellularLocation>
</comment>
<feature type="region of interest" description="Disordered" evidence="5">
    <location>
        <begin position="181"/>
        <end position="275"/>
    </location>
</feature>
<evidence type="ECO:0000256" key="3">
    <source>
        <dbReference type="ARBA" id="ARBA00023163"/>
    </source>
</evidence>
<feature type="compositionally biased region" description="Acidic residues" evidence="5">
    <location>
        <begin position="136"/>
        <end position="151"/>
    </location>
</feature>
<accession>A0A5C3M0J8</accession>
<dbReference type="EMBL" id="ML213607">
    <property type="protein sequence ID" value="TFK37668.1"/>
    <property type="molecule type" value="Genomic_DNA"/>
</dbReference>
<organism evidence="7 8">
    <name type="scientific">Crucibulum laeve</name>
    <dbReference type="NCBI Taxonomy" id="68775"/>
    <lineage>
        <taxon>Eukaryota</taxon>
        <taxon>Fungi</taxon>
        <taxon>Dikarya</taxon>
        <taxon>Basidiomycota</taxon>
        <taxon>Agaricomycotina</taxon>
        <taxon>Agaricomycetes</taxon>
        <taxon>Agaricomycetidae</taxon>
        <taxon>Agaricales</taxon>
        <taxon>Agaricineae</taxon>
        <taxon>Nidulariaceae</taxon>
        <taxon>Crucibulum</taxon>
    </lineage>
</organism>